<reference evidence="2 3" key="1">
    <citation type="journal article" date="2014" name="Environ. Microbiol.">
        <title>Insights into organohalide respiration and the versatile catabolism of Sulfurospirillum multivorans gained from comparative genomics and physiological studies.</title>
        <authorList>
            <person name="Goris T."/>
            <person name="Schubert T."/>
            <person name="Gadkari J."/>
            <person name="Wubet T."/>
            <person name="Tarkka M."/>
            <person name="Buscot F."/>
            <person name="Adrian L."/>
            <person name="Diekert G."/>
        </authorList>
    </citation>
    <scope>NUCLEOTIDE SEQUENCE [LARGE SCALE GENOMIC DNA]</scope>
    <source>
        <strain evidence="3">DM 12446 / JCM 15788 / NBRC 109480</strain>
    </source>
</reference>
<protein>
    <submittedName>
        <fullName evidence="2">Uncharacterized protein</fullName>
    </submittedName>
</protein>
<feature type="transmembrane region" description="Helical" evidence="1">
    <location>
        <begin position="20"/>
        <end position="38"/>
    </location>
</feature>
<dbReference type="KEGG" id="smul:SMUL_1858"/>
<sequence>MAENENPFITYLDTKRVIKICTIFACACAVIMIGFLTSPSENKGFTAILAILGLLIVCIGMVAYVWADFVEWKKDKKDVA</sequence>
<organism evidence="2 3">
    <name type="scientific">Sulfurospirillum multivorans (strain DM 12446 / JCM 15788 / NBRC 109480)</name>
    <dbReference type="NCBI Taxonomy" id="1150621"/>
    <lineage>
        <taxon>Bacteria</taxon>
        <taxon>Pseudomonadati</taxon>
        <taxon>Campylobacterota</taxon>
        <taxon>Epsilonproteobacteria</taxon>
        <taxon>Campylobacterales</taxon>
        <taxon>Sulfurospirillaceae</taxon>
        <taxon>Sulfurospirillum</taxon>
    </lineage>
</organism>
<accession>A0AA86DYE3</accession>
<gene>
    <name evidence="2" type="ORF">SMUL_1858</name>
</gene>
<evidence type="ECO:0000313" key="2">
    <source>
        <dbReference type="EMBL" id="AHJ13113.1"/>
    </source>
</evidence>
<dbReference type="AlphaFoldDB" id="A0AA86DYE3"/>
<keyword evidence="1" id="KW-0472">Membrane</keyword>
<dbReference type="Proteomes" id="UP000019322">
    <property type="component" value="Chromosome"/>
</dbReference>
<name>A0AA86DYE3_SULMK</name>
<dbReference type="RefSeq" id="WP_025344985.1">
    <property type="nucleotide sequence ID" value="NZ_CP007201.1"/>
</dbReference>
<proteinExistence type="predicted"/>
<feature type="transmembrane region" description="Helical" evidence="1">
    <location>
        <begin position="44"/>
        <end position="67"/>
    </location>
</feature>
<evidence type="ECO:0000256" key="1">
    <source>
        <dbReference type="SAM" id="Phobius"/>
    </source>
</evidence>
<dbReference type="EMBL" id="CP007201">
    <property type="protein sequence ID" value="AHJ13113.1"/>
    <property type="molecule type" value="Genomic_DNA"/>
</dbReference>
<keyword evidence="1" id="KW-1133">Transmembrane helix</keyword>
<keyword evidence="1" id="KW-0812">Transmembrane</keyword>
<evidence type="ECO:0000313" key="3">
    <source>
        <dbReference type="Proteomes" id="UP000019322"/>
    </source>
</evidence>